<feature type="binding site" evidence="8">
    <location>
        <position position="173"/>
    </location>
    <ligand>
        <name>ATP</name>
        <dbReference type="ChEBI" id="CHEBI:30616"/>
    </ligand>
</feature>
<evidence type="ECO:0000256" key="8">
    <source>
        <dbReference type="HAMAP-Rule" id="MF_00692"/>
    </source>
</evidence>
<comment type="function">
    <text evidence="8">Nucleotidyltransferase involved in the post-translational modification of proteins. It can catalyze the addition of adenosine monophosphate (AMP) or uridine monophosphate (UMP) to a protein, resulting in modifications known as AMPylation and UMPylation.</text>
</comment>
<keyword evidence="2 8" id="KW-0808">Transferase</keyword>
<dbReference type="HAMAP" id="MF_00692">
    <property type="entry name" value="SelO"/>
    <property type="match status" value="1"/>
</dbReference>
<comment type="cofactor">
    <cofactor evidence="8">
        <name>Mg(2+)</name>
        <dbReference type="ChEBI" id="CHEBI:18420"/>
    </cofactor>
    <cofactor evidence="8">
        <name>Mn(2+)</name>
        <dbReference type="ChEBI" id="CHEBI:29035"/>
    </cofactor>
</comment>
<feature type="active site" description="Proton acceptor" evidence="8">
    <location>
        <position position="251"/>
    </location>
</feature>
<evidence type="ECO:0000256" key="2">
    <source>
        <dbReference type="ARBA" id="ARBA00022679"/>
    </source>
</evidence>
<dbReference type="GO" id="GO:0070733">
    <property type="term" value="F:AMPylase activity"/>
    <property type="evidence" value="ECO:0007669"/>
    <property type="project" value="UniProtKB-EC"/>
</dbReference>
<reference evidence="9 10" key="1">
    <citation type="submission" date="2019-06" db="EMBL/GenBank/DDBJ databases">
        <title>Metagenome assembled Genome of Spiribacter salinus SL48-SHIP from the microbial mat of Salt Lake 48 (Novosibirsk region, Russia).</title>
        <authorList>
            <person name="Shipova A."/>
            <person name="Rozanov A.S."/>
            <person name="Bryanskaya A.V."/>
            <person name="Peltek S.E."/>
        </authorList>
    </citation>
    <scope>NUCLEOTIDE SEQUENCE [LARGE SCALE GENOMIC DNA]</scope>
    <source>
        <strain evidence="9">SL48-SHIP-2</strain>
    </source>
</reference>
<dbReference type="Pfam" id="PF02696">
    <property type="entry name" value="SelO"/>
    <property type="match status" value="1"/>
</dbReference>
<evidence type="ECO:0000256" key="5">
    <source>
        <dbReference type="ARBA" id="ARBA00022741"/>
    </source>
</evidence>
<evidence type="ECO:0000256" key="4">
    <source>
        <dbReference type="ARBA" id="ARBA00022723"/>
    </source>
</evidence>
<keyword evidence="7 8" id="KW-0460">Magnesium</keyword>
<dbReference type="GO" id="GO:0000287">
    <property type="term" value="F:magnesium ion binding"/>
    <property type="evidence" value="ECO:0007669"/>
    <property type="project" value="UniProtKB-UniRule"/>
</dbReference>
<feature type="binding site" evidence="8">
    <location>
        <position position="122"/>
    </location>
    <ligand>
        <name>ATP</name>
        <dbReference type="ChEBI" id="CHEBI:30616"/>
    </ligand>
</feature>
<feature type="binding site" evidence="8">
    <location>
        <position position="86"/>
    </location>
    <ligand>
        <name>ATP</name>
        <dbReference type="ChEBI" id="CHEBI:30616"/>
    </ligand>
</feature>
<gene>
    <name evidence="8" type="primary">ydiU</name>
    <name evidence="8" type="synonym">selO</name>
    <name evidence="9" type="ORF">FKY71_00045</name>
</gene>
<protein>
    <recommendedName>
        <fullName evidence="8">Protein nucleotidyltransferase YdiU</fullName>
        <ecNumber evidence="8">2.7.7.-</ecNumber>
    </recommendedName>
    <alternativeName>
        <fullName evidence="8">Protein adenylyltransferase YdiU</fullName>
        <ecNumber evidence="8">2.7.7.108</ecNumber>
    </alternativeName>
    <alternativeName>
        <fullName evidence="8">Protein uridylyltransferase YdiU</fullName>
        <ecNumber evidence="8">2.7.7.-</ecNumber>
    </alternativeName>
</protein>
<dbReference type="PANTHER" id="PTHR32057">
    <property type="entry name" value="PROTEIN ADENYLYLTRANSFERASE SELO, MITOCHONDRIAL"/>
    <property type="match status" value="1"/>
</dbReference>
<comment type="catalytic activity">
    <reaction evidence="8">
        <text>L-threonyl-[protein] + ATP = 3-O-(5'-adenylyl)-L-threonyl-[protein] + diphosphate</text>
        <dbReference type="Rhea" id="RHEA:54292"/>
        <dbReference type="Rhea" id="RHEA-COMP:11060"/>
        <dbReference type="Rhea" id="RHEA-COMP:13847"/>
        <dbReference type="ChEBI" id="CHEBI:30013"/>
        <dbReference type="ChEBI" id="CHEBI:30616"/>
        <dbReference type="ChEBI" id="CHEBI:33019"/>
        <dbReference type="ChEBI" id="CHEBI:138113"/>
        <dbReference type="EC" id="2.7.7.108"/>
    </reaction>
</comment>
<feature type="binding site" evidence="8">
    <location>
        <position position="180"/>
    </location>
    <ligand>
        <name>ATP</name>
        <dbReference type="ChEBI" id="CHEBI:30616"/>
    </ligand>
</feature>
<comment type="caution">
    <text evidence="9">The sequence shown here is derived from an EMBL/GenBank/DDBJ whole genome shotgun (WGS) entry which is preliminary data.</text>
</comment>
<evidence type="ECO:0000256" key="7">
    <source>
        <dbReference type="ARBA" id="ARBA00022842"/>
    </source>
</evidence>
<accession>A0A540VW62</accession>
<dbReference type="GO" id="GO:0030145">
    <property type="term" value="F:manganese ion binding"/>
    <property type="evidence" value="ECO:0007669"/>
    <property type="project" value="UniProtKB-UniRule"/>
</dbReference>
<feature type="binding site" evidence="8">
    <location>
        <position position="261"/>
    </location>
    <ligand>
        <name>ATP</name>
        <dbReference type="ChEBI" id="CHEBI:30616"/>
    </ligand>
</feature>
<name>A0A540VW62_9GAMM</name>
<dbReference type="EMBL" id="VIFK01000001">
    <property type="protein sequence ID" value="TQF01009.1"/>
    <property type="molecule type" value="Genomic_DNA"/>
</dbReference>
<comment type="catalytic activity">
    <reaction evidence="8">
        <text>L-tyrosyl-[protein] + ATP = O-(5'-adenylyl)-L-tyrosyl-[protein] + diphosphate</text>
        <dbReference type="Rhea" id="RHEA:54288"/>
        <dbReference type="Rhea" id="RHEA-COMP:10136"/>
        <dbReference type="Rhea" id="RHEA-COMP:13846"/>
        <dbReference type="ChEBI" id="CHEBI:30616"/>
        <dbReference type="ChEBI" id="CHEBI:33019"/>
        <dbReference type="ChEBI" id="CHEBI:46858"/>
        <dbReference type="ChEBI" id="CHEBI:83624"/>
        <dbReference type="EC" id="2.7.7.108"/>
    </reaction>
</comment>
<organism evidence="9 10">
    <name type="scientific">Spiribacter salinus</name>
    <dbReference type="NCBI Taxonomy" id="1335746"/>
    <lineage>
        <taxon>Bacteria</taxon>
        <taxon>Pseudomonadati</taxon>
        <taxon>Pseudomonadota</taxon>
        <taxon>Gammaproteobacteria</taxon>
        <taxon>Chromatiales</taxon>
        <taxon>Ectothiorhodospiraceae</taxon>
        <taxon>Spiribacter</taxon>
    </lineage>
</organism>
<evidence type="ECO:0000313" key="9">
    <source>
        <dbReference type="EMBL" id="TQF01009.1"/>
    </source>
</evidence>
<feature type="binding site" evidence="8">
    <location>
        <position position="89"/>
    </location>
    <ligand>
        <name>ATP</name>
        <dbReference type="ChEBI" id="CHEBI:30616"/>
    </ligand>
</feature>
<comment type="catalytic activity">
    <reaction evidence="8">
        <text>L-histidyl-[protein] + UTP = N(tele)-(5'-uridylyl)-L-histidyl-[protein] + diphosphate</text>
        <dbReference type="Rhea" id="RHEA:83891"/>
        <dbReference type="Rhea" id="RHEA-COMP:9745"/>
        <dbReference type="Rhea" id="RHEA-COMP:20239"/>
        <dbReference type="ChEBI" id="CHEBI:29979"/>
        <dbReference type="ChEBI" id="CHEBI:33019"/>
        <dbReference type="ChEBI" id="CHEBI:46398"/>
        <dbReference type="ChEBI" id="CHEBI:233474"/>
    </reaction>
</comment>
<dbReference type="PANTHER" id="PTHR32057:SF14">
    <property type="entry name" value="PROTEIN ADENYLYLTRANSFERASE SELO, MITOCHONDRIAL"/>
    <property type="match status" value="1"/>
</dbReference>
<keyword evidence="8" id="KW-0464">Manganese</keyword>
<dbReference type="EC" id="2.7.7.108" evidence="8"/>
<feature type="binding site" evidence="8">
    <location>
        <position position="261"/>
    </location>
    <ligand>
        <name>Mg(2+)</name>
        <dbReference type="ChEBI" id="CHEBI:18420"/>
    </ligand>
</feature>
<dbReference type="AlphaFoldDB" id="A0A540VW62"/>
<evidence type="ECO:0000256" key="6">
    <source>
        <dbReference type="ARBA" id="ARBA00022840"/>
    </source>
</evidence>
<keyword evidence="3 8" id="KW-0548">Nucleotidyltransferase</keyword>
<dbReference type="STRING" id="1260251.SPISAL_06160"/>
<feature type="binding site" evidence="8">
    <location>
        <position position="88"/>
    </location>
    <ligand>
        <name>ATP</name>
        <dbReference type="ChEBI" id="CHEBI:30616"/>
    </ligand>
</feature>
<dbReference type="Proteomes" id="UP000315400">
    <property type="component" value="Unassembled WGS sequence"/>
</dbReference>
<proteinExistence type="inferred from homology"/>
<evidence type="ECO:0000256" key="3">
    <source>
        <dbReference type="ARBA" id="ARBA00022695"/>
    </source>
</evidence>
<sequence>MTTIRNRYLDWLPSSGYAETAPVPVRAPSLLLVNDTLGAELGLPPDWLQGESAAQRWAGNQLPPDSRPIALAYAGHQFGQPVPQLGDGRAVIIGQALDTQGSTWDLQLKGAGTTPFSRMGDGRAGIGPVLREYIVSEAMHALGIPTTRSLAAVTTGERIARSFGPEAGAVLTRVASSHLRFGSFEYFAHRGDVDALQQLADTAISWHFPSLDAHPTPDRYLALLDALVDQTAALIVEWLRVGFIHGVMNTDNMALSGETLDYGPCAFMDAYEPGQFFSSVDRGGRYAFDQQARIGHWNLARLAECLLPLIDEDSDRAVSAAERVLDTYRQRFEDRYQAMLARKLGLSDVRDGDDVLVERLLGLMARQGADFTNTFRQLSTAPPDNQASADTLCALLGDTREAHDWVVAYQQRLRSEDAQMAGQSTASERQARMLTTNPAFIPRNHQLEAVLAAAASGDIAPAQRLLSVLMRPYETQPDAESFASPPRPEEQIAATFCGT</sequence>
<comment type="catalytic activity">
    <reaction evidence="8">
        <text>L-seryl-[protein] + UTP = O-(5'-uridylyl)-L-seryl-[protein] + diphosphate</text>
        <dbReference type="Rhea" id="RHEA:64604"/>
        <dbReference type="Rhea" id="RHEA-COMP:9863"/>
        <dbReference type="Rhea" id="RHEA-COMP:16635"/>
        <dbReference type="ChEBI" id="CHEBI:29999"/>
        <dbReference type="ChEBI" id="CHEBI:33019"/>
        <dbReference type="ChEBI" id="CHEBI:46398"/>
        <dbReference type="ChEBI" id="CHEBI:156051"/>
    </reaction>
</comment>
<dbReference type="EC" id="2.7.7.-" evidence="8"/>
<dbReference type="GO" id="GO:0005524">
    <property type="term" value="F:ATP binding"/>
    <property type="evidence" value="ECO:0007669"/>
    <property type="project" value="UniProtKB-UniRule"/>
</dbReference>
<comment type="similarity">
    <text evidence="1 8">Belongs to the SELO family.</text>
</comment>
<evidence type="ECO:0000256" key="1">
    <source>
        <dbReference type="ARBA" id="ARBA00009747"/>
    </source>
</evidence>
<keyword evidence="6 8" id="KW-0067">ATP-binding</keyword>
<feature type="binding site" evidence="8">
    <location>
        <position position="121"/>
    </location>
    <ligand>
        <name>ATP</name>
        <dbReference type="ChEBI" id="CHEBI:30616"/>
    </ligand>
</feature>
<dbReference type="NCBIfam" id="NF000658">
    <property type="entry name" value="PRK00029.1"/>
    <property type="match status" value="1"/>
</dbReference>
<comment type="catalytic activity">
    <reaction evidence="8">
        <text>L-tyrosyl-[protein] + UTP = O-(5'-uridylyl)-L-tyrosyl-[protein] + diphosphate</text>
        <dbReference type="Rhea" id="RHEA:83887"/>
        <dbReference type="Rhea" id="RHEA-COMP:10136"/>
        <dbReference type="Rhea" id="RHEA-COMP:20238"/>
        <dbReference type="ChEBI" id="CHEBI:33019"/>
        <dbReference type="ChEBI" id="CHEBI:46398"/>
        <dbReference type="ChEBI" id="CHEBI:46858"/>
        <dbReference type="ChEBI" id="CHEBI:90602"/>
    </reaction>
</comment>
<feature type="binding site" evidence="8">
    <location>
        <position position="252"/>
    </location>
    <ligand>
        <name>Mg(2+)</name>
        <dbReference type="ChEBI" id="CHEBI:18420"/>
    </ligand>
</feature>
<keyword evidence="5 8" id="KW-0547">Nucleotide-binding</keyword>
<keyword evidence="4 8" id="KW-0479">Metal-binding</keyword>
<comment type="catalytic activity">
    <reaction evidence="8">
        <text>L-seryl-[protein] + ATP = 3-O-(5'-adenylyl)-L-seryl-[protein] + diphosphate</text>
        <dbReference type="Rhea" id="RHEA:58120"/>
        <dbReference type="Rhea" id="RHEA-COMP:9863"/>
        <dbReference type="Rhea" id="RHEA-COMP:15073"/>
        <dbReference type="ChEBI" id="CHEBI:29999"/>
        <dbReference type="ChEBI" id="CHEBI:30616"/>
        <dbReference type="ChEBI" id="CHEBI:33019"/>
        <dbReference type="ChEBI" id="CHEBI:142516"/>
        <dbReference type="EC" id="2.7.7.108"/>
    </reaction>
</comment>
<dbReference type="InterPro" id="IPR003846">
    <property type="entry name" value="SelO"/>
</dbReference>
<feature type="binding site" evidence="8">
    <location>
        <position position="109"/>
    </location>
    <ligand>
        <name>ATP</name>
        <dbReference type="ChEBI" id="CHEBI:30616"/>
    </ligand>
</feature>
<evidence type="ECO:0000313" key="10">
    <source>
        <dbReference type="Proteomes" id="UP000315400"/>
    </source>
</evidence>